<dbReference type="SUPFAM" id="SSF57535">
    <property type="entry name" value="Complement control module/SCR domain"/>
    <property type="match status" value="2"/>
</dbReference>
<dbReference type="CDD" id="cd00033">
    <property type="entry name" value="CCP"/>
    <property type="match status" value="2"/>
</dbReference>
<evidence type="ECO:0000256" key="1">
    <source>
        <dbReference type="ARBA" id="ARBA00022659"/>
    </source>
</evidence>
<keyword evidence="3 4" id="KW-1015">Disulfide bond</keyword>
<dbReference type="Gene3D" id="2.10.70.10">
    <property type="entry name" value="Complement Module, domain 1"/>
    <property type="match status" value="2"/>
</dbReference>
<sequence>MLIGWSGDAWWSHWTEQRGNQSGGNKENFSSGNISSTQAVKPLWLIFLFLQVFVNLEVSWTQIVNSCEMGVLHPHLYIAGIPSAGEVIKVGHKLRFLCGSNYELGGSEEIECLQTGQWSATFPTCSGSSGCSAPPALADGDTKSFTRSDSQYRHGDKVEYICQPNYIMDGSPFKTCDNGLWTGEMRCLSKSKFYILFCIL</sequence>
<keyword evidence="2" id="KW-0732">Signal</keyword>
<keyword evidence="7" id="KW-1185">Reference proteome</keyword>
<keyword evidence="1 4" id="KW-0768">Sushi</keyword>
<reference evidence="6 7" key="1">
    <citation type="submission" date="2021-06" db="EMBL/GenBank/DDBJ databases">
        <authorList>
            <person name="Palmer J.M."/>
        </authorList>
    </citation>
    <scope>NUCLEOTIDE SEQUENCE [LARGE SCALE GENOMIC DNA]</scope>
    <source>
        <strain evidence="6 7">XR_2019</strain>
        <tissue evidence="6">Muscle</tissue>
    </source>
</reference>
<dbReference type="SMART" id="SM00032">
    <property type="entry name" value="CCP"/>
    <property type="match status" value="2"/>
</dbReference>
<dbReference type="InterPro" id="IPR035976">
    <property type="entry name" value="Sushi/SCR/CCP_sf"/>
</dbReference>
<feature type="domain" description="Sushi" evidence="5">
    <location>
        <begin position="65"/>
        <end position="127"/>
    </location>
</feature>
<evidence type="ECO:0000256" key="4">
    <source>
        <dbReference type="PROSITE-ProRule" id="PRU00302"/>
    </source>
</evidence>
<evidence type="ECO:0000313" key="7">
    <source>
        <dbReference type="Proteomes" id="UP001444071"/>
    </source>
</evidence>
<feature type="domain" description="Sushi" evidence="5">
    <location>
        <begin position="129"/>
        <end position="189"/>
    </location>
</feature>
<evidence type="ECO:0000256" key="3">
    <source>
        <dbReference type="ARBA" id="ARBA00023157"/>
    </source>
</evidence>
<evidence type="ECO:0000256" key="2">
    <source>
        <dbReference type="ARBA" id="ARBA00022729"/>
    </source>
</evidence>
<gene>
    <name evidence="6" type="ORF">XENORESO_004067</name>
</gene>
<evidence type="ECO:0000259" key="5">
    <source>
        <dbReference type="PROSITE" id="PS50923"/>
    </source>
</evidence>
<protein>
    <recommendedName>
        <fullName evidence="5">Sushi domain-containing protein</fullName>
    </recommendedName>
</protein>
<organism evidence="6 7">
    <name type="scientific">Xenotaenia resolanae</name>
    <dbReference type="NCBI Taxonomy" id="208358"/>
    <lineage>
        <taxon>Eukaryota</taxon>
        <taxon>Metazoa</taxon>
        <taxon>Chordata</taxon>
        <taxon>Craniata</taxon>
        <taxon>Vertebrata</taxon>
        <taxon>Euteleostomi</taxon>
        <taxon>Actinopterygii</taxon>
        <taxon>Neopterygii</taxon>
        <taxon>Teleostei</taxon>
        <taxon>Neoteleostei</taxon>
        <taxon>Acanthomorphata</taxon>
        <taxon>Ovalentaria</taxon>
        <taxon>Atherinomorphae</taxon>
        <taxon>Cyprinodontiformes</taxon>
        <taxon>Goodeidae</taxon>
        <taxon>Xenotaenia</taxon>
    </lineage>
</organism>
<feature type="disulfide bond" evidence="4">
    <location>
        <begin position="98"/>
        <end position="125"/>
    </location>
</feature>
<dbReference type="InterPro" id="IPR000436">
    <property type="entry name" value="Sushi_SCR_CCP_dom"/>
</dbReference>
<name>A0ABV0VNS2_9TELE</name>
<proteinExistence type="predicted"/>
<dbReference type="InterPro" id="IPR051503">
    <property type="entry name" value="ComplSys_Reg/VirEntry_Med"/>
</dbReference>
<dbReference type="EMBL" id="JAHRIM010001711">
    <property type="protein sequence ID" value="MEQ2258901.1"/>
    <property type="molecule type" value="Genomic_DNA"/>
</dbReference>
<dbReference type="PROSITE" id="PS50923">
    <property type="entry name" value="SUSHI"/>
    <property type="match status" value="2"/>
</dbReference>
<accession>A0ABV0VNS2</accession>
<dbReference type="PANTHER" id="PTHR45785">
    <property type="entry name" value="COMPLEMENT FACTOR H-RELATED"/>
    <property type="match status" value="1"/>
</dbReference>
<comment type="caution">
    <text evidence="6">The sequence shown here is derived from an EMBL/GenBank/DDBJ whole genome shotgun (WGS) entry which is preliminary data.</text>
</comment>
<dbReference type="Proteomes" id="UP001444071">
    <property type="component" value="Unassembled WGS sequence"/>
</dbReference>
<dbReference type="Pfam" id="PF00084">
    <property type="entry name" value="Sushi"/>
    <property type="match status" value="2"/>
</dbReference>
<dbReference type="PANTHER" id="PTHR45785:SF7">
    <property type="entry name" value="COMPLEMENT FACTOR H"/>
    <property type="match status" value="1"/>
</dbReference>
<evidence type="ECO:0000313" key="6">
    <source>
        <dbReference type="EMBL" id="MEQ2258901.1"/>
    </source>
</evidence>
<comment type="caution">
    <text evidence="4">Lacks conserved residue(s) required for the propagation of feature annotation.</text>
</comment>